<dbReference type="SUPFAM" id="SSF81321">
    <property type="entry name" value="Family A G protein-coupled receptor-like"/>
    <property type="match status" value="1"/>
</dbReference>
<dbReference type="PANTHER" id="PTHR24234">
    <property type="entry name" value="LYSOPHOSPHATIDIC ACID RECEPTOR 5/SPHINGOSYLPHOSPHORYLCHOLINE RECEPTOR"/>
    <property type="match status" value="1"/>
</dbReference>
<dbReference type="PANTHER" id="PTHR24234:SF5">
    <property type="entry name" value="OVARIAN CANCER G-PROTEIN COUPLED RECEPTOR 1"/>
    <property type="match status" value="1"/>
</dbReference>
<protein>
    <submittedName>
        <fullName evidence="14">Ovarian cancer G-protein coupled receptor 1-like</fullName>
    </submittedName>
</protein>
<feature type="transmembrane region" description="Helical" evidence="12">
    <location>
        <begin position="230"/>
        <end position="248"/>
    </location>
</feature>
<keyword evidence="2" id="KW-1003">Cell membrane</keyword>
<dbReference type="PROSITE" id="PS50262">
    <property type="entry name" value="G_PROTEIN_RECEP_F1_2"/>
    <property type="match status" value="1"/>
</dbReference>
<feature type="transmembrane region" description="Helical" evidence="12">
    <location>
        <begin position="106"/>
        <end position="126"/>
    </location>
</feature>
<feature type="transmembrane region" description="Helical" evidence="12">
    <location>
        <begin position="20"/>
        <end position="45"/>
    </location>
</feature>
<dbReference type="PROSITE" id="PS00237">
    <property type="entry name" value="G_PROTEIN_RECEP_F1_1"/>
    <property type="match status" value="1"/>
</dbReference>
<keyword evidence="6 12" id="KW-0472">Membrane</keyword>
<name>A0ABR0Z9Y0_HUSHU</name>
<feature type="transmembrane region" description="Helical" evidence="12">
    <location>
        <begin position="138"/>
        <end position="159"/>
    </location>
</feature>
<evidence type="ECO:0000256" key="8">
    <source>
        <dbReference type="ARBA" id="ARBA00023170"/>
    </source>
</evidence>
<evidence type="ECO:0000259" key="13">
    <source>
        <dbReference type="PROSITE" id="PS50262"/>
    </source>
</evidence>
<keyword evidence="15" id="KW-1185">Reference proteome</keyword>
<dbReference type="Pfam" id="PF00001">
    <property type="entry name" value="7tm_1"/>
    <property type="match status" value="1"/>
</dbReference>
<evidence type="ECO:0000256" key="11">
    <source>
        <dbReference type="RuleBase" id="RU000688"/>
    </source>
</evidence>
<gene>
    <name evidence="14" type="ORF">HHUSO_G17466</name>
</gene>
<evidence type="ECO:0000256" key="12">
    <source>
        <dbReference type="SAM" id="Phobius"/>
    </source>
</evidence>
<evidence type="ECO:0000256" key="6">
    <source>
        <dbReference type="ARBA" id="ARBA00023136"/>
    </source>
</evidence>
<dbReference type="InterPro" id="IPR005389">
    <property type="entry name" value="OGR1_rcpt"/>
</dbReference>
<accession>A0ABR0Z9Y0</accession>
<evidence type="ECO:0000256" key="10">
    <source>
        <dbReference type="ARBA" id="ARBA00023224"/>
    </source>
</evidence>
<proteinExistence type="inferred from homology"/>
<feature type="transmembrane region" description="Helical" evidence="12">
    <location>
        <begin position="268"/>
        <end position="290"/>
    </location>
</feature>
<evidence type="ECO:0000256" key="4">
    <source>
        <dbReference type="ARBA" id="ARBA00022989"/>
    </source>
</evidence>
<feature type="domain" description="G-protein coupled receptors family 1 profile" evidence="13">
    <location>
        <begin position="39"/>
        <end position="287"/>
    </location>
</feature>
<comment type="subcellular location">
    <subcellularLocation>
        <location evidence="1">Cell membrane</location>
        <topology evidence="1">Multi-pass membrane protein</topology>
    </subcellularLocation>
</comment>
<keyword evidence="8 11" id="KW-0675">Receptor</keyword>
<dbReference type="PRINTS" id="PR01564">
    <property type="entry name" value="OGR1RECEPTOR"/>
</dbReference>
<keyword evidence="10 11" id="KW-0807">Transducer</keyword>
<organism evidence="14 15">
    <name type="scientific">Huso huso</name>
    <name type="common">Beluga</name>
    <name type="synonym">Acipenser huso</name>
    <dbReference type="NCBI Taxonomy" id="61971"/>
    <lineage>
        <taxon>Eukaryota</taxon>
        <taxon>Metazoa</taxon>
        <taxon>Chordata</taxon>
        <taxon>Craniata</taxon>
        <taxon>Vertebrata</taxon>
        <taxon>Euteleostomi</taxon>
        <taxon>Actinopterygii</taxon>
        <taxon>Chondrostei</taxon>
        <taxon>Acipenseriformes</taxon>
        <taxon>Acipenseridae</taxon>
        <taxon>Huso</taxon>
    </lineage>
</organism>
<evidence type="ECO:0000313" key="15">
    <source>
        <dbReference type="Proteomes" id="UP001369086"/>
    </source>
</evidence>
<dbReference type="Proteomes" id="UP001369086">
    <property type="component" value="Unassembled WGS sequence"/>
</dbReference>
<comment type="similarity">
    <text evidence="11">Belongs to the G-protein coupled receptor 1 family.</text>
</comment>
<dbReference type="InterPro" id="IPR017452">
    <property type="entry name" value="GPCR_Rhodpsn_7TM"/>
</dbReference>
<keyword evidence="5 11" id="KW-0297">G-protein coupled receptor</keyword>
<sequence length="369" mass="43032">MQSPSMSNETNINCSIDHNIHQYLFSGVYIIVLAIGLPANIFSLHHGWQQWKAKNELGIYLINLTVSDLLYLASLPLWLQYIFLGDDWRHQEWLCKVCGFLLYENIYISIGFMCCISVDRYLAVVYPLRFHWLRSRRAAVLVSIFIWFKEIGVSISFFVHKELSQDQNNHSICFEHYPMKDWEHSVNYYRFFIGYLFPLCILTISYFRVLRAVNKSTGTLTSQKVRIKSLVSGTILIFLLCFSPYHFFLLVRTILEQECSFIEKIFNFYHVSLLLTSFNCIADPVLYCFVSETNQKMILRMKNYCMQLLCCKKAENMDSTENNTPDQTGTVLAFLPVNEDAWGGSEDRILSFKAAGQNRDKLLMEKSII</sequence>
<reference evidence="14 15" key="1">
    <citation type="submission" date="2021-05" db="EMBL/GenBank/DDBJ databases">
        <authorList>
            <person name="Zahm M."/>
            <person name="Klopp C."/>
            <person name="Cabau C."/>
            <person name="Kuhl H."/>
            <person name="Suciu R."/>
            <person name="Ciorpac M."/>
            <person name="Holostenco D."/>
            <person name="Gessner J."/>
            <person name="Wuertz S."/>
            <person name="Hohne C."/>
            <person name="Stock M."/>
            <person name="Gislard M."/>
            <person name="Lluch J."/>
            <person name="Milhes M."/>
            <person name="Lampietro C."/>
            <person name="Lopez Roques C."/>
            <person name="Donnadieu C."/>
            <person name="Du K."/>
            <person name="Schartl M."/>
            <person name="Guiguen Y."/>
        </authorList>
    </citation>
    <scope>NUCLEOTIDE SEQUENCE [LARGE SCALE GENOMIC DNA]</scope>
    <source>
        <strain evidence="14">Hh-F2</strain>
        <tissue evidence="14">Blood</tissue>
    </source>
</reference>
<evidence type="ECO:0000256" key="2">
    <source>
        <dbReference type="ARBA" id="ARBA00022475"/>
    </source>
</evidence>
<keyword evidence="4 12" id="KW-1133">Transmembrane helix</keyword>
<feature type="transmembrane region" description="Helical" evidence="12">
    <location>
        <begin position="188"/>
        <end position="209"/>
    </location>
</feature>
<dbReference type="Gene3D" id="1.20.1070.10">
    <property type="entry name" value="Rhodopsin 7-helix transmembrane proteins"/>
    <property type="match status" value="1"/>
</dbReference>
<evidence type="ECO:0000256" key="9">
    <source>
        <dbReference type="ARBA" id="ARBA00023180"/>
    </source>
</evidence>
<comment type="caution">
    <text evidence="14">The sequence shown here is derived from an EMBL/GenBank/DDBJ whole genome shotgun (WGS) entry which is preliminary data.</text>
</comment>
<evidence type="ECO:0000313" key="14">
    <source>
        <dbReference type="EMBL" id="KAK6481255.1"/>
    </source>
</evidence>
<keyword evidence="7" id="KW-1015">Disulfide bond</keyword>
<dbReference type="EMBL" id="JAHFZB010000015">
    <property type="protein sequence ID" value="KAK6481255.1"/>
    <property type="molecule type" value="Genomic_DNA"/>
</dbReference>
<feature type="transmembrane region" description="Helical" evidence="12">
    <location>
        <begin position="57"/>
        <end position="79"/>
    </location>
</feature>
<keyword evidence="3 11" id="KW-0812">Transmembrane</keyword>
<evidence type="ECO:0000256" key="7">
    <source>
        <dbReference type="ARBA" id="ARBA00023157"/>
    </source>
</evidence>
<evidence type="ECO:0000256" key="1">
    <source>
        <dbReference type="ARBA" id="ARBA00004651"/>
    </source>
</evidence>
<evidence type="ECO:0000256" key="5">
    <source>
        <dbReference type="ARBA" id="ARBA00023040"/>
    </source>
</evidence>
<evidence type="ECO:0000256" key="3">
    <source>
        <dbReference type="ARBA" id="ARBA00022692"/>
    </source>
</evidence>
<keyword evidence="9" id="KW-0325">Glycoprotein</keyword>
<dbReference type="InterPro" id="IPR000276">
    <property type="entry name" value="GPCR_Rhodpsn"/>
</dbReference>
<dbReference type="PRINTS" id="PR00237">
    <property type="entry name" value="GPCRRHODOPSN"/>
</dbReference>